<protein>
    <submittedName>
        <fullName evidence="10">Fluoroquinolone transport system ATP-binding protein</fullName>
    </submittedName>
</protein>
<evidence type="ECO:0000256" key="6">
    <source>
        <dbReference type="ARBA" id="ARBA00022967"/>
    </source>
</evidence>
<dbReference type="InterPro" id="IPR050763">
    <property type="entry name" value="ABC_transporter_ATP-binding"/>
</dbReference>
<feature type="compositionally biased region" description="Basic and acidic residues" evidence="8">
    <location>
        <begin position="1"/>
        <end position="24"/>
    </location>
</feature>
<feature type="region of interest" description="Disordered" evidence="8">
    <location>
        <begin position="1"/>
        <end position="30"/>
    </location>
</feature>
<evidence type="ECO:0000256" key="1">
    <source>
        <dbReference type="ARBA" id="ARBA00004236"/>
    </source>
</evidence>
<dbReference type="GO" id="GO:0016887">
    <property type="term" value="F:ATP hydrolysis activity"/>
    <property type="evidence" value="ECO:0007669"/>
    <property type="project" value="InterPro"/>
</dbReference>
<accession>A0A1I6I2S9</accession>
<dbReference type="InterPro" id="IPR003593">
    <property type="entry name" value="AAA+_ATPase"/>
</dbReference>
<dbReference type="Proteomes" id="UP000243250">
    <property type="component" value="Unassembled WGS sequence"/>
</dbReference>
<proteinExistence type="predicted"/>
<dbReference type="PROSITE" id="PS00211">
    <property type="entry name" value="ABC_TRANSPORTER_1"/>
    <property type="match status" value="1"/>
</dbReference>
<organism evidence="10 11">
    <name type="scientific">Halogeometricum limi</name>
    <dbReference type="NCBI Taxonomy" id="555875"/>
    <lineage>
        <taxon>Archaea</taxon>
        <taxon>Methanobacteriati</taxon>
        <taxon>Methanobacteriota</taxon>
        <taxon>Stenosarchaea group</taxon>
        <taxon>Halobacteria</taxon>
        <taxon>Halobacteriales</taxon>
        <taxon>Haloferacaceae</taxon>
        <taxon>Halogeometricum</taxon>
    </lineage>
</organism>
<evidence type="ECO:0000256" key="5">
    <source>
        <dbReference type="ARBA" id="ARBA00022840"/>
    </source>
</evidence>
<dbReference type="SMART" id="SM00382">
    <property type="entry name" value="AAA"/>
    <property type="match status" value="1"/>
</dbReference>
<name>A0A1I6I2S9_9EURY</name>
<dbReference type="SUPFAM" id="SSF52540">
    <property type="entry name" value="P-loop containing nucleoside triphosphate hydrolases"/>
    <property type="match status" value="1"/>
</dbReference>
<dbReference type="GO" id="GO:0005524">
    <property type="term" value="F:ATP binding"/>
    <property type="evidence" value="ECO:0007669"/>
    <property type="project" value="UniProtKB-KW"/>
</dbReference>
<dbReference type="CDD" id="cd03230">
    <property type="entry name" value="ABC_DR_subfamily_A"/>
    <property type="match status" value="1"/>
</dbReference>
<dbReference type="AlphaFoldDB" id="A0A1I6I2S9"/>
<dbReference type="STRING" id="555875.SAMN04488124_2742"/>
<feature type="domain" description="ABC transporter" evidence="9">
    <location>
        <begin position="33"/>
        <end position="261"/>
    </location>
</feature>
<evidence type="ECO:0000313" key="11">
    <source>
        <dbReference type="Proteomes" id="UP000243250"/>
    </source>
</evidence>
<sequence>MVERGRRDGVDAASAADREPDVRPTEASSDPVVAVSGLRFTYPGAADETLRGLDFEIHPGEVVGFLGPSGAGKSTTQKVLVGLLDDYEGSVTVLGREVREWGGDYYERVGVSAESPNTYVKLTGRENLDLFASLYDGETRDAEELLSLVGLSDAADRRVADYSKGMKMRLNFARSLLHDPDLLFLDEPTTGLDPANARRVKDIVLDLQRSGTTVFVATHDMSVADELCDRVAFVVDGEIPVVDAPDALKRRHGSRRVRVESTEDGRERVREFDPADEADAAALAEVVRSGRYDTIHTEEATLETVFIDVTGRTLR</sequence>
<comment type="subcellular location">
    <subcellularLocation>
        <location evidence="1">Cell membrane</location>
    </subcellularLocation>
</comment>
<dbReference type="OrthoDB" id="87732at2157"/>
<dbReference type="InterPro" id="IPR003439">
    <property type="entry name" value="ABC_transporter-like_ATP-bd"/>
</dbReference>
<evidence type="ECO:0000256" key="7">
    <source>
        <dbReference type="ARBA" id="ARBA00023136"/>
    </source>
</evidence>
<evidence type="ECO:0000259" key="9">
    <source>
        <dbReference type="PROSITE" id="PS50893"/>
    </source>
</evidence>
<evidence type="ECO:0000256" key="2">
    <source>
        <dbReference type="ARBA" id="ARBA00022448"/>
    </source>
</evidence>
<dbReference type="PANTHER" id="PTHR42711">
    <property type="entry name" value="ABC TRANSPORTER ATP-BINDING PROTEIN"/>
    <property type="match status" value="1"/>
</dbReference>
<evidence type="ECO:0000256" key="8">
    <source>
        <dbReference type="SAM" id="MobiDB-lite"/>
    </source>
</evidence>
<keyword evidence="4" id="KW-0547">Nucleotide-binding</keyword>
<dbReference type="PROSITE" id="PS50893">
    <property type="entry name" value="ABC_TRANSPORTER_2"/>
    <property type="match status" value="1"/>
</dbReference>
<keyword evidence="5 10" id="KW-0067">ATP-binding</keyword>
<dbReference type="InterPro" id="IPR027417">
    <property type="entry name" value="P-loop_NTPase"/>
</dbReference>
<evidence type="ECO:0000313" key="10">
    <source>
        <dbReference type="EMBL" id="SFR61013.1"/>
    </source>
</evidence>
<dbReference type="GO" id="GO:0005886">
    <property type="term" value="C:plasma membrane"/>
    <property type="evidence" value="ECO:0007669"/>
    <property type="project" value="UniProtKB-SubCell"/>
</dbReference>
<evidence type="ECO:0000256" key="4">
    <source>
        <dbReference type="ARBA" id="ARBA00022741"/>
    </source>
</evidence>
<keyword evidence="3" id="KW-1003">Cell membrane</keyword>
<gene>
    <name evidence="10" type="ORF">SAMN04488124_2742</name>
</gene>
<keyword evidence="11" id="KW-1185">Reference proteome</keyword>
<dbReference type="Gene3D" id="3.40.50.300">
    <property type="entry name" value="P-loop containing nucleotide triphosphate hydrolases"/>
    <property type="match status" value="1"/>
</dbReference>
<evidence type="ECO:0000256" key="3">
    <source>
        <dbReference type="ARBA" id="ARBA00022475"/>
    </source>
</evidence>
<dbReference type="PANTHER" id="PTHR42711:SF18">
    <property type="entry name" value="ABC TRANSPORTER, ATP-BINDING PROTEIN"/>
    <property type="match status" value="1"/>
</dbReference>
<keyword evidence="6" id="KW-1278">Translocase</keyword>
<keyword evidence="7" id="KW-0472">Membrane</keyword>
<reference evidence="11" key="1">
    <citation type="submission" date="2016-10" db="EMBL/GenBank/DDBJ databases">
        <authorList>
            <person name="Varghese N."/>
            <person name="Submissions S."/>
        </authorList>
    </citation>
    <scope>NUCLEOTIDE SEQUENCE [LARGE SCALE GENOMIC DNA]</scope>
    <source>
        <strain evidence="11">CGMCC 1.8711</strain>
    </source>
</reference>
<dbReference type="Pfam" id="PF00005">
    <property type="entry name" value="ABC_tran"/>
    <property type="match status" value="1"/>
</dbReference>
<dbReference type="RefSeq" id="WP_089881933.1">
    <property type="nucleotide sequence ID" value="NZ_FOYS01000004.1"/>
</dbReference>
<dbReference type="EMBL" id="FOYS01000004">
    <property type="protein sequence ID" value="SFR61013.1"/>
    <property type="molecule type" value="Genomic_DNA"/>
</dbReference>
<dbReference type="FunFam" id="3.40.50.300:FF:000589">
    <property type="entry name" value="ABC transporter, ATP-binding subunit"/>
    <property type="match status" value="1"/>
</dbReference>
<dbReference type="InterPro" id="IPR017871">
    <property type="entry name" value="ABC_transporter-like_CS"/>
</dbReference>
<keyword evidence="2" id="KW-0813">Transport</keyword>